<feature type="domain" description="NAD(P)-binding" evidence="1">
    <location>
        <begin position="9"/>
        <end position="306"/>
    </location>
</feature>
<comment type="caution">
    <text evidence="2">The sequence shown here is derived from an EMBL/GenBank/DDBJ whole genome shotgun (WGS) entry which is preliminary data.</text>
</comment>
<dbReference type="Pfam" id="PF16363">
    <property type="entry name" value="GDP_Man_Dehyd"/>
    <property type="match status" value="1"/>
</dbReference>
<dbReference type="AlphaFoldDB" id="A0A532V7N4"/>
<dbReference type="Gene3D" id="3.90.25.10">
    <property type="entry name" value="UDP-galactose 4-epimerase, domain 1"/>
    <property type="match status" value="1"/>
</dbReference>
<dbReference type="Gene3D" id="3.40.50.720">
    <property type="entry name" value="NAD(P)-binding Rossmann-like Domain"/>
    <property type="match status" value="1"/>
</dbReference>
<dbReference type="EMBL" id="NJBO01000006">
    <property type="protein sequence ID" value="TKJ43152.1"/>
    <property type="molecule type" value="Genomic_DNA"/>
</dbReference>
<protein>
    <recommendedName>
        <fullName evidence="1">NAD(P)-binding domain-containing protein</fullName>
    </recommendedName>
</protein>
<dbReference type="Proteomes" id="UP000317778">
    <property type="component" value="Unassembled WGS sequence"/>
</dbReference>
<reference evidence="2 3" key="1">
    <citation type="submission" date="2017-06" db="EMBL/GenBank/DDBJ databases">
        <title>Novel microbial phyla capable of carbon fixation and sulfur reduction in deep-sea sediments.</title>
        <authorList>
            <person name="Huang J."/>
            <person name="Baker B."/>
            <person name="Wang Y."/>
        </authorList>
    </citation>
    <scope>NUCLEOTIDE SEQUENCE [LARGE SCALE GENOMIC DNA]</scope>
    <source>
        <strain evidence="2">B3_TA06</strain>
    </source>
</reference>
<evidence type="ECO:0000259" key="1">
    <source>
        <dbReference type="Pfam" id="PF16363"/>
    </source>
</evidence>
<dbReference type="PANTHER" id="PTHR43000">
    <property type="entry name" value="DTDP-D-GLUCOSE 4,6-DEHYDRATASE-RELATED"/>
    <property type="match status" value="1"/>
</dbReference>
<dbReference type="InterPro" id="IPR016040">
    <property type="entry name" value="NAD(P)-bd_dom"/>
</dbReference>
<evidence type="ECO:0000313" key="2">
    <source>
        <dbReference type="EMBL" id="TKJ43152.1"/>
    </source>
</evidence>
<evidence type="ECO:0000313" key="3">
    <source>
        <dbReference type="Proteomes" id="UP000317778"/>
    </source>
</evidence>
<dbReference type="InterPro" id="IPR036291">
    <property type="entry name" value="NAD(P)-bd_dom_sf"/>
</dbReference>
<organism evidence="2 3">
    <name type="scientific">candidate division TA06 bacterium B3_TA06</name>
    <dbReference type="NCBI Taxonomy" id="2012487"/>
    <lineage>
        <taxon>Bacteria</taxon>
        <taxon>Bacteria division TA06</taxon>
    </lineage>
</organism>
<gene>
    <name evidence="2" type="ORF">CEE36_05220</name>
</gene>
<sequence length="318" mass="35359">MSHSPDKILITGASGFVGRLLARAEMERGNTVIGIHDPQESPDLPFESKGVDIRDKKTLQDFITSLKPQRVYHLAAISSVRMCQENPGMCFGVNVTGTLNLLDACSKLDEKPRVLFTSSCEVYGNVDPSHQPVNEDTRPAPINVYGLSKLMGEEICQFYMREHGLPIIISRGFNHTGPGQTESFVFPHVARSLARIEKDGQEHVLKMGNLSVIRDVLDARDVVRAYMMAADKAKPGSTYNVTSGRCISIEEGVRMLVEISGLKVKIVQEASRMRTYDIHQLHGDASRIGKDLGWRAEITLEQTMKDLLSYWRAKEGVS</sequence>
<accession>A0A532V7N4</accession>
<name>A0A532V7N4_UNCT6</name>
<proteinExistence type="predicted"/>
<dbReference type="SUPFAM" id="SSF51735">
    <property type="entry name" value="NAD(P)-binding Rossmann-fold domains"/>
    <property type="match status" value="1"/>
</dbReference>